<sequence length="85" mass="8806">MRLVVTGNGGFPAGPGDSVMPMPLFSAEELEPQLPSQVTPAPADSEWQVGDPVVEATGIIKTKDGRTLLGMVGSSLPNVEDAICQ</sequence>
<keyword evidence="2" id="KW-1185">Reference proteome</keyword>
<gene>
    <name evidence="1" type="ORF">DSM107010_73220</name>
</gene>
<dbReference type="AlphaFoldDB" id="A0AB37U7X9"/>
<name>A0AB37U7X9_9CYAN</name>
<comment type="caution">
    <text evidence="1">The sequence shown here is derived from an EMBL/GenBank/DDBJ whole genome shotgun (WGS) entry which is preliminary data.</text>
</comment>
<accession>A0AB37U7X9</accession>
<evidence type="ECO:0000313" key="2">
    <source>
        <dbReference type="Proteomes" id="UP000282574"/>
    </source>
</evidence>
<protein>
    <submittedName>
        <fullName evidence="1">Uncharacterized protein</fullName>
    </submittedName>
</protein>
<dbReference type="Proteomes" id="UP000282574">
    <property type="component" value="Unassembled WGS sequence"/>
</dbReference>
<proteinExistence type="predicted"/>
<evidence type="ECO:0000313" key="1">
    <source>
        <dbReference type="EMBL" id="RUS92269.1"/>
    </source>
</evidence>
<organism evidence="1 2">
    <name type="scientific">Chroococcidiopsis cubana SAG 39.79</name>
    <dbReference type="NCBI Taxonomy" id="388085"/>
    <lineage>
        <taxon>Bacteria</taxon>
        <taxon>Bacillati</taxon>
        <taxon>Cyanobacteriota</taxon>
        <taxon>Cyanophyceae</taxon>
        <taxon>Chroococcidiopsidales</taxon>
        <taxon>Chroococcidiopsidaceae</taxon>
        <taxon>Chroococcidiopsis</taxon>
    </lineage>
</organism>
<reference evidence="1 2" key="1">
    <citation type="journal article" date="2019" name="Genome Biol. Evol.">
        <title>Day and night: Metabolic profiles and evolutionary relationships of six axenic non-marine cyanobacteria.</title>
        <authorList>
            <person name="Will S.E."/>
            <person name="Henke P."/>
            <person name="Boedeker C."/>
            <person name="Huang S."/>
            <person name="Brinkmann H."/>
            <person name="Rohde M."/>
            <person name="Jarek M."/>
            <person name="Friedl T."/>
            <person name="Seufert S."/>
            <person name="Schumacher M."/>
            <person name="Overmann J."/>
            <person name="Neumann-Schaal M."/>
            <person name="Petersen J."/>
        </authorList>
    </citation>
    <scope>NUCLEOTIDE SEQUENCE [LARGE SCALE GENOMIC DNA]</scope>
    <source>
        <strain evidence="1 2">SAG 39.79</strain>
    </source>
</reference>
<dbReference type="EMBL" id="RSCK01000277">
    <property type="protein sequence ID" value="RUS92269.1"/>
    <property type="molecule type" value="Genomic_DNA"/>
</dbReference>